<evidence type="ECO:0000256" key="3">
    <source>
        <dbReference type="ARBA" id="ARBA00022692"/>
    </source>
</evidence>
<evidence type="ECO:0000256" key="2">
    <source>
        <dbReference type="ARBA" id="ARBA00022475"/>
    </source>
</evidence>
<gene>
    <name evidence="11" type="ORF">SAMN05660464_3895</name>
</gene>
<evidence type="ECO:0000256" key="8">
    <source>
        <dbReference type="SAM" id="Phobius"/>
    </source>
</evidence>
<keyword evidence="2" id="KW-1003">Cell membrane</keyword>
<sequence>MTGPATPPSRTRRLPRPHRPARLRRPRRPVATPVSRPVAPADRFRFPDLLGEATADIGSRPGRLVMTIVGTVLGITALVATIGLAQTTAAQIARQFDANAVTQLVVTPRTASTGGGTAVAATALPWDAVPRLERLAGIESAALLAEVPLPEAVVTAVPVNDPSQPPSAPPPVYAASDELLDTLGGQLSTGRFFDAGHDLRADRVAVLGARAAERLGVLRVDTQPSVFIDGVAYAVVGVVASVDARAELLGAVILPTGTARADFGLPAPGDAQARIAIGAGPQLRTQAALALAPDDPESLEVNAPDGRSELGRDVQADVNEVFVVLSVIVLLAGGVGIANVTTLSVVERVGEIGLRRAIGATGRQIAGQFVAESVVVGLLGGLIGSALGVFTVVGISVVRDWTPVVDPWIALGGALLGAVVGLVAGGLPARRAARIEPVDALRGGT</sequence>
<keyword evidence="4 8" id="KW-1133">Transmembrane helix</keyword>
<feature type="domain" description="ABC3 transporter permease C-terminal" evidence="9">
    <location>
        <begin position="324"/>
        <end position="437"/>
    </location>
</feature>
<evidence type="ECO:0000256" key="5">
    <source>
        <dbReference type="ARBA" id="ARBA00023136"/>
    </source>
</evidence>
<evidence type="ECO:0000259" key="10">
    <source>
        <dbReference type="Pfam" id="PF12704"/>
    </source>
</evidence>
<evidence type="ECO:0000256" key="1">
    <source>
        <dbReference type="ARBA" id="ARBA00004651"/>
    </source>
</evidence>
<dbReference type="EMBL" id="FOWQ01000007">
    <property type="protein sequence ID" value="SFP67893.1"/>
    <property type="molecule type" value="Genomic_DNA"/>
</dbReference>
<evidence type="ECO:0000256" key="4">
    <source>
        <dbReference type="ARBA" id="ARBA00022989"/>
    </source>
</evidence>
<dbReference type="GO" id="GO:0005886">
    <property type="term" value="C:plasma membrane"/>
    <property type="evidence" value="ECO:0007669"/>
    <property type="project" value="UniProtKB-SubCell"/>
</dbReference>
<feature type="compositionally biased region" description="Basic residues" evidence="7">
    <location>
        <begin position="10"/>
        <end position="28"/>
    </location>
</feature>
<feature type="domain" description="MacB-like periplasmic core" evidence="10">
    <location>
        <begin position="65"/>
        <end position="288"/>
    </location>
</feature>
<organism evidence="11 12">
    <name type="scientific">Geodermatophilus dictyosporus</name>
    <dbReference type="NCBI Taxonomy" id="1523247"/>
    <lineage>
        <taxon>Bacteria</taxon>
        <taxon>Bacillati</taxon>
        <taxon>Actinomycetota</taxon>
        <taxon>Actinomycetes</taxon>
        <taxon>Geodermatophilales</taxon>
        <taxon>Geodermatophilaceae</taxon>
        <taxon>Geodermatophilus</taxon>
    </lineage>
</organism>
<dbReference type="STRING" id="1523247.SAMN05660464_3895"/>
<evidence type="ECO:0000256" key="7">
    <source>
        <dbReference type="SAM" id="MobiDB-lite"/>
    </source>
</evidence>
<comment type="subcellular location">
    <subcellularLocation>
        <location evidence="1">Cell membrane</location>
        <topology evidence="1">Multi-pass membrane protein</topology>
    </subcellularLocation>
</comment>
<dbReference type="InterPro" id="IPR025857">
    <property type="entry name" value="MacB_PCD"/>
</dbReference>
<dbReference type="InterPro" id="IPR050250">
    <property type="entry name" value="Macrolide_Exporter_MacB"/>
</dbReference>
<protein>
    <submittedName>
        <fullName evidence="11">Putative ABC transport system permease protein</fullName>
    </submittedName>
</protein>
<accession>A0A1I5SB02</accession>
<dbReference type="Pfam" id="PF02687">
    <property type="entry name" value="FtsX"/>
    <property type="match status" value="1"/>
</dbReference>
<name>A0A1I5SB02_9ACTN</name>
<dbReference type="Proteomes" id="UP000198857">
    <property type="component" value="Unassembled WGS sequence"/>
</dbReference>
<dbReference type="PANTHER" id="PTHR30572">
    <property type="entry name" value="MEMBRANE COMPONENT OF TRANSPORTER-RELATED"/>
    <property type="match status" value="1"/>
</dbReference>
<feature type="transmembrane region" description="Helical" evidence="8">
    <location>
        <begin position="321"/>
        <end position="346"/>
    </location>
</feature>
<dbReference type="Pfam" id="PF12704">
    <property type="entry name" value="MacB_PCD"/>
    <property type="match status" value="1"/>
</dbReference>
<dbReference type="AlphaFoldDB" id="A0A1I5SB02"/>
<evidence type="ECO:0000313" key="11">
    <source>
        <dbReference type="EMBL" id="SFP67893.1"/>
    </source>
</evidence>
<feature type="region of interest" description="Disordered" evidence="7">
    <location>
        <begin position="1"/>
        <end position="38"/>
    </location>
</feature>
<feature type="compositionally biased region" description="Low complexity" evidence="7">
    <location>
        <begin position="29"/>
        <end position="38"/>
    </location>
</feature>
<evidence type="ECO:0000313" key="12">
    <source>
        <dbReference type="Proteomes" id="UP000198857"/>
    </source>
</evidence>
<evidence type="ECO:0000259" key="9">
    <source>
        <dbReference type="Pfam" id="PF02687"/>
    </source>
</evidence>
<evidence type="ECO:0000256" key="6">
    <source>
        <dbReference type="ARBA" id="ARBA00038076"/>
    </source>
</evidence>
<feature type="transmembrane region" description="Helical" evidence="8">
    <location>
        <begin position="64"/>
        <end position="85"/>
    </location>
</feature>
<keyword evidence="5 8" id="KW-0472">Membrane</keyword>
<feature type="transmembrane region" description="Helical" evidence="8">
    <location>
        <begin position="373"/>
        <end position="396"/>
    </location>
</feature>
<comment type="similarity">
    <text evidence="6">Belongs to the ABC-4 integral membrane protein family.</text>
</comment>
<proteinExistence type="inferred from homology"/>
<dbReference type="PANTHER" id="PTHR30572:SF4">
    <property type="entry name" value="ABC TRANSPORTER PERMEASE YTRF"/>
    <property type="match status" value="1"/>
</dbReference>
<dbReference type="InterPro" id="IPR003838">
    <property type="entry name" value="ABC3_permease_C"/>
</dbReference>
<feature type="transmembrane region" description="Helical" evidence="8">
    <location>
        <begin position="408"/>
        <end position="427"/>
    </location>
</feature>
<keyword evidence="3 8" id="KW-0812">Transmembrane</keyword>
<reference evidence="12" key="1">
    <citation type="submission" date="2016-10" db="EMBL/GenBank/DDBJ databases">
        <authorList>
            <person name="Varghese N."/>
            <person name="Submissions S."/>
        </authorList>
    </citation>
    <scope>NUCLEOTIDE SEQUENCE [LARGE SCALE GENOMIC DNA]</scope>
    <source>
        <strain evidence="12">DSM 44208</strain>
    </source>
</reference>
<dbReference type="RefSeq" id="WP_169064458.1">
    <property type="nucleotide sequence ID" value="NZ_FOWQ01000007.1"/>
</dbReference>
<dbReference type="GO" id="GO:0022857">
    <property type="term" value="F:transmembrane transporter activity"/>
    <property type="evidence" value="ECO:0007669"/>
    <property type="project" value="TreeGrafter"/>
</dbReference>
<keyword evidence="12" id="KW-1185">Reference proteome</keyword>